<proteinExistence type="predicted"/>
<evidence type="ECO:0000256" key="1">
    <source>
        <dbReference type="SAM" id="Phobius"/>
    </source>
</evidence>
<organism evidence="2 3">
    <name type="scientific">Natronomonas pharaonis (strain ATCC 35678 / DSM 2160 / CIP 103997 / JCM 8858 / NBRC 14720 / NCIMB 2260 / Gabara)</name>
    <name type="common">Halobacterium pharaonis</name>
    <dbReference type="NCBI Taxonomy" id="348780"/>
    <lineage>
        <taxon>Archaea</taxon>
        <taxon>Methanobacteriati</taxon>
        <taxon>Methanobacteriota</taxon>
        <taxon>Stenosarchaea group</taxon>
        <taxon>Halobacteria</taxon>
        <taxon>Halobacteriales</taxon>
        <taxon>Natronomonadaceae</taxon>
        <taxon>Natronomonas</taxon>
    </lineage>
</organism>
<gene>
    <name evidence="2" type="ordered locus">NP_1674A</name>
</gene>
<evidence type="ECO:0000313" key="3">
    <source>
        <dbReference type="Proteomes" id="UP000002698"/>
    </source>
</evidence>
<keyword evidence="1" id="KW-0472">Membrane</keyword>
<reference evidence="2 3" key="1">
    <citation type="journal article" date="2005" name="Genome Res.">
        <title>Living with two extremes: conclusions from the genome sequence of Natronomonas pharaonis.</title>
        <authorList>
            <person name="Falb M."/>
            <person name="Pfeiffer F."/>
            <person name="Palm P."/>
            <person name="Rodewald K."/>
            <person name="Hickmann V."/>
            <person name="Tittor J."/>
            <person name="Oesterhelt D."/>
        </authorList>
    </citation>
    <scope>NUCLEOTIDE SEQUENCE [LARGE SCALE GENOMIC DNA]</scope>
    <source>
        <strain evidence="3">ATCC 35678 / DSM 2160 / CIP 103997 / JCM 8858 / NBRC 14720 / NCIMB 2260 / Gabara</strain>
    </source>
</reference>
<dbReference type="GeneID" id="77383459"/>
<keyword evidence="1" id="KW-0812">Transmembrane</keyword>
<dbReference type="AlphaFoldDB" id="A0A1U7EV82"/>
<name>A0A1U7EV82_NATPD</name>
<dbReference type="RefSeq" id="WP_011322561.1">
    <property type="nucleotide sequence ID" value="NC_007426.1"/>
</dbReference>
<keyword evidence="3" id="KW-1185">Reference proteome</keyword>
<dbReference type="EnsemblBacteria" id="CAI48928">
    <property type="protein sequence ID" value="CAI48928"/>
    <property type="gene ID" value="NP_1674A"/>
</dbReference>
<evidence type="ECO:0000313" key="2">
    <source>
        <dbReference type="EMBL" id="CAI48928.1"/>
    </source>
</evidence>
<dbReference type="KEGG" id="nph:NP_1674A"/>
<dbReference type="STRING" id="348780.NP_1674A"/>
<dbReference type="eggNOG" id="arCOG09225">
    <property type="taxonomic scope" value="Archaea"/>
</dbReference>
<dbReference type="HOGENOM" id="CLU_204991_1_0_2"/>
<dbReference type="EMBL" id="CR936257">
    <property type="protein sequence ID" value="CAI48928.1"/>
    <property type="molecule type" value="Genomic_DNA"/>
</dbReference>
<protein>
    <submittedName>
        <fullName evidence="2">Uncharacterized protein</fullName>
    </submittedName>
</protein>
<feature type="transmembrane region" description="Helical" evidence="1">
    <location>
        <begin position="20"/>
        <end position="42"/>
    </location>
</feature>
<sequence length="43" mass="4698">MDTAQFKHPALQSIGGTVVAYALIIFVMTALLFGVPYLLFLLL</sequence>
<keyword evidence="1" id="KW-1133">Transmembrane helix</keyword>
<accession>A0A1U7EV82</accession>
<dbReference type="Proteomes" id="UP000002698">
    <property type="component" value="Chromosome"/>
</dbReference>